<name>A0A6S7BZ16_9BURK</name>
<dbReference type="EMBL" id="CADILG010000002">
    <property type="protein sequence ID" value="CAB3824250.1"/>
    <property type="molecule type" value="Genomic_DNA"/>
</dbReference>
<sequence>MRSPTVTLLDNATLFVNEAIRNARRAKRQPAQWSFAILHLVQALELLMKHVLQLQHPLFIYDNIDNPKNTVSLGVCFERLKSVAQIKLEEREERVIRRASAQRNKIVHHEHDLNPDYYFSIFIELFEFIHYFYAKHLDAELHGRIDQKLWRMEAELLAKFQSEWVVYRGQRLPRGLPFDIVTAQRYTTVRKRTENGFSYISRGAYDGRYGPYCPDCGVSKDEFHTAICDIEACPSCGNQLLMCLAAKDGCNVEYWIPVKGKGLPG</sequence>
<gene>
    <name evidence="1" type="ORF">LMG26858_00352</name>
</gene>
<protein>
    <submittedName>
        <fullName evidence="1">Uncharacterized protein</fullName>
    </submittedName>
</protein>
<keyword evidence="2" id="KW-1185">Reference proteome</keyword>
<dbReference type="Proteomes" id="UP000494117">
    <property type="component" value="Unassembled WGS sequence"/>
</dbReference>
<dbReference type="AlphaFoldDB" id="A0A6S7BZ16"/>
<evidence type="ECO:0000313" key="2">
    <source>
        <dbReference type="Proteomes" id="UP000494117"/>
    </source>
</evidence>
<organism evidence="1 2">
    <name type="scientific">Achromobacter anxifer</name>
    <dbReference type="NCBI Taxonomy" id="1287737"/>
    <lineage>
        <taxon>Bacteria</taxon>
        <taxon>Pseudomonadati</taxon>
        <taxon>Pseudomonadota</taxon>
        <taxon>Betaproteobacteria</taxon>
        <taxon>Burkholderiales</taxon>
        <taxon>Alcaligenaceae</taxon>
        <taxon>Achromobacter</taxon>
    </lineage>
</organism>
<reference evidence="1 2" key="1">
    <citation type="submission" date="2020-04" db="EMBL/GenBank/DDBJ databases">
        <authorList>
            <person name="De Canck E."/>
        </authorList>
    </citation>
    <scope>NUCLEOTIDE SEQUENCE [LARGE SCALE GENOMIC DNA]</scope>
    <source>
        <strain evidence="1 2">LMG 26858</strain>
    </source>
</reference>
<evidence type="ECO:0000313" key="1">
    <source>
        <dbReference type="EMBL" id="CAB3824250.1"/>
    </source>
</evidence>
<accession>A0A6S7BZ16</accession>
<proteinExistence type="predicted"/>